<dbReference type="PANTHER" id="PTHR40472:SF7">
    <property type="entry name" value="PROTEIN RAPUNZEL"/>
    <property type="match status" value="1"/>
</dbReference>
<name>A0AA88YJM7_PINIB</name>
<proteinExistence type="predicted"/>
<reference evidence="1" key="1">
    <citation type="submission" date="2019-08" db="EMBL/GenBank/DDBJ databases">
        <title>The improved chromosome-level genome for the pearl oyster Pinctada fucata martensii using PacBio sequencing and Hi-C.</title>
        <authorList>
            <person name="Zheng Z."/>
        </authorList>
    </citation>
    <scope>NUCLEOTIDE SEQUENCE</scope>
    <source>
        <strain evidence="1">ZZ-2019</strain>
        <tissue evidence="1">Adductor muscle</tissue>
    </source>
</reference>
<gene>
    <name evidence="1" type="ORF">FSP39_015806</name>
</gene>
<dbReference type="Proteomes" id="UP001186944">
    <property type="component" value="Unassembled WGS sequence"/>
</dbReference>
<dbReference type="EMBL" id="VSWD01000003">
    <property type="protein sequence ID" value="KAK3106234.1"/>
    <property type="molecule type" value="Genomic_DNA"/>
</dbReference>
<evidence type="ECO:0000313" key="1">
    <source>
        <dbReference type="EMBL" id="KAK3106234.1"/>
    </source>
</evidence>
<dbReference type="InterPro" id="IPR039051">
    <property type="entry name" value="SE-CTX-like"/>
</dbReference>
<comment type="caution">
    <text evidence="1">The sequence shown here is derived from an EMBL/GenBank/DDBJ whole genome shotgun (WGS) entry which is preliminary data.</text>
</comment>
<organism evidence="1 2">
    <name type="scientific">Pinctada imbricata</name>
    <name type="common">Atlantic pearl-oyster</name>
    <name type="synonym">Pinctada martensii</name>
    <dbReference type="NCBI Taxonomy" id="66713"/>
    <lineage>
        <taxon>Eukaryota</taxon>
        <taxon>Metazoa</taxon>
        <taxon>Spiralia</taxon>
        <taxon>Lophotrochozoa</taxon>
        <taxon>Mollusca</taxon>
        <taxon>Bivalvia</taxon>
        <taxon>Autobranchia</taxon>
        <taxon>Pteriomorphia</taxon>
        <taxon>Pterioida</taxon>
        <taxon>Pterioidea</taxon>
        <taxon>Pteriidae</taxon>
        <taxon>Pinctada</taxon>
    </lineage>
</organism>
<dbReference type="AlphaFoldDB" id="A0AA88YJM7"/>
<evidence type="ECO:0000313" key="2">
    <source>
        <dbReference type="Proteomes" id="UP001186944"/>
    </source>
</evidence>
<keyword evidence="2" id="KW-1185">Reference proteome</keyword>
<sequence>LASNIAPFLGALGPIMSLITLFLPKEESAELKFMKKKFAEVDANFGKVFNRFSEIKNLIQEKSLRNQFSDYESKIVVLSRRLHHLLNAPTDVVEEYKATFIESKRSSYDDAASVIWNGMMGKSQGFQYDIPREAMKYTNNHRRRVQEIMNGGLSLILQGVKVHLTYLTLIGRKHSYETEKKEWEGRINAVLQRMKEIDNEVVSQWEKQSEEDSVALMSEYKDKSNGALADKVYSMLTEKYDWKLWFVVVYDPLHGADKHWVWYCGGFHKFRHHGKNMVVATTDKARSPLKRSCAEAELPKTKTRLGYKWQPDAVQDTSMGKKIDAKDVVSTYFPPEYKDCTAPGHGAILKSGHPEFRGPTERYVVKDNNWYKLYVFQ</sequence>
<accession>A0AA88YJM7</accession>
<protein>
    <submittedName>
        <fullName evidence="1">Uncharacterized protein</fullName>
    </submittedName>
</protein>
<dbReference type="PANTHER" id="PTHR40472">
    <property type="entry name" value="RICIN B-TYPE LECTIN DOMAIN-CONTAINING PROTEIN"/>
    <property type="match status" value="1"/>
</dbReference>
<feature type="non-terminal residue" evidence="1">
    <location>
        <position position="1"/>
    </location>
</feature>